<evidence type="ECO:0000256" key="1">
    <source>
        <dbReference type="SAM" id="Phobius"/>
    </source>
</evidence>
<feature type="transmembrane region" description="Helical" evidence="1">
    <location>
        <begin position="41"/>
        <end position="65"/>
    </location>
</feature>
<dbReference type="Proteomes" id="UP000095038">
    <property type="component" value="Unassembled WGS sequence"/>
</dbReference>
<gene>
    <name evidence="2" type="ORF">ASCRUDRAFT_135246</name>
</gene>
<dbReference type="RefSeq" id="XP_020048768.1">
    <property type="nucleotide sequence ID" value="XM_020189088.1"/>
</dbReference>
<evidence type="ECO:0000313" key="2">
    <source>
        <dbReference type="EMBL" id="ODV62461.1"/>
    </source>
</evidence>
<proteinExistence type="predicted"/>
<dbReference type="AlphaFoldDB" id="A0A1D2VLI4"/>
<keyword evidence="1" id="KW-1133">Transmembrane helix</keyword>
<dbReference type="InParanoid" id="A0A1D2VLI4"/>
<keyword evidence="1" id="KW-0472">Membrane</keyword>
<keyword evidence="3" id="KW-1185">Reference proteome</keyword>
<feature type="transmembrane region" description="Helical" evidence="1">
    <location>
        <begin position="71"/>
        <end position="104"/>
    </location>
</feature>
<protein>
    <recommendedName>
        <fullName evidence="4">TLC domain-containing protein</fullName>
    </recommendedName>
</protein>
<organism evidence="2 3">
    <name type="scientific">Ascoidea rubescens DSM 1968</name>
    <dbReference type="NCBI Taxonomy" id="1344418"/>
    <lineage>
        <taxon>Eukaryota</taxon>
        <taxon>Fungi</taxon>
        <taxon>Dikarya</taxon>
        <taxon>Ascomycota</taxon>
        <taxon>Saccharomycotina</taxon>
        <taxon>Saccharomycetes</taxon>
        <taxon>Ascoideaceae</taxon>
        <taxon>Ascoidea</taxon>
    </lineage>
</organism>
<evidence type="ECO:0008006" key="4">
    <source>
        <dbReference type="Google" id="ProtNLM"/>
    </source>
</evidence>
<reference evidence="3" key="1">
    <citation type="submission" date="2016-05" db="EMBL/GenBank/DDBJ databases">
        <title>Comparative genomics of biotechnologically important yeasts.</title>
        <authorList>
            <consortium name="DOE Joint Genome Institute"/>
            <person name="Riley R."/>
            <person name="Haridas S."/>
            <person name="Wolfe K.H."/>
            <person name="Lopes M.R."/>
            <person name="Hittinger C.T."/>
            <person name="Goker M."/>
            <person name="Salamov A."/>
            <person name="Wisecaver J."/>
            <person name="Long T.M."/>
            <person name="Aerts A.L."/>
            <person name="Barry K."/>
            <person name="Choi C."/>
            <person name="Clum A."/>
            <person name="Coughlan A.Y."/>
            <person name="Deshpande S."/>
            <person name="Douglass A.P."/>
            <person name="Hanson S.J."/>
            <person name="Klenk H.-P."/>
            <person name="Labutti K."/>
            <person name="Lapidus A."/>
            <person name="Lindquist E."/>
            <person name="Lipzen A."/>
            <person name="Meier-Kolthoff J.P."/>
            <person name="Ohm R.A."/>
            <person name="Otillar R.P."/>
            <person name="Pangilinan J."/>
            <person name="Peng Y."/>
            <person name="Rokas A."/>
            <person name="Rosa C.A."/>
            <person name="Scheuner C."/>
            <person name="Sibirny A.A."/>
            <person name="Slot J.C."/>
            <person name="Stielow J.B."/>
            <person name="Sun H."/>
            <person name="Kurtzman C.P."/>
            <person name="Blackwell M."/>
            <person name="Grigoriev I.V."/>
            <person name="Jeffries T.W."/>
        </authorList>
    </citation>
    <scope>NUCLEOTIDE SEQUENCE [LARGE SCALE GENOMIC DNA]</scope>
    <source>
        <strain evidence="3">DSM 1968</strain>
    </source>
</reference>
<dbReference type="EMBL" id="KV454477">
    <property type="protein sequence ID" value="ODV62461.1"/>
    <property type="molecule type" value="Genomic_DNA"/>
</dbReference>
<sequence length="105" mass="12878">MPFNFFHVLNKFQFPFHHLDLLFLRLIINNSFPFYQIHLKIILSIIFFSQLHILITFVILFMSLYITHNSYLLFIYCVSFYTYTLLISFLSLFNLIFFLLWFVIC</sequence>
<keyword evidence="1" id="KW-0812">Transmembrane</keyword>
<evidence type="ECO:0000313" key="3">
    <source>
        <dbReference type="Proteomes" id="UP000095038"/>
    </source>
</evidence>
<dbReference type="GeneID" id="30962724"/>
<name>A0A1D2VLI4_9ASCO</name>
<accession>A0A1D2VLI4</accession>